<protein>
    <recommendedName>
        <fullName evidence="4">Cell 12A endoglucanase</fullName>
    </recommendedName>
</protein>
<reference evidence="2" key="1">
    <citation type="submission" date="2021-02" db="EMBL/GenBank/DDBJ databases">
        <authorList>
            <person name="Palmer J.M."/>
        </authorList>
    </citation>
    <scope>NUCLEOTIDE SEQUENCE</scope>
    <source>
        <strain evidence="2">SCRP23</strain>
    </source>
</reference>
<dbReference type="PANTHER" id="PTHR34002">
    <property type="entry name" value="BLR1656 PROTEIN"/>
    <property type="match status" value="1"/>
</dbReference>
<sequence length="243" mass="25996">MKFFIPAVATAIAAAASPSFAQDFCGTQNLTRTGDYILYNNLWGSFDDPNGTQCTGLDSSDGKTLAWHTSFNWSGTPWQVKSYANAALQFEPVQLGNVKSIPSTIEYDYKYNGKIVTNVAYDLFTSSTPTGKIEFELMIWLEALGGAGPLSNTGNESIKNVTVGGTDFKLFQGLNGNVTVFSYVATKAPSSFSADLKEFADALPENGGLNASQYLTHVQCGTEPFTGNGTFTVSKYSAAVITA</sequence>
<dbReference type="OrthoDB" id="95118at2759"/>
<organism evidence="2 3">
    <name type="scientific">Phytophthora boehmeriae</name>
    <dbReference type="NCBI Taxonomy" id="109152"/>
    <lineage>
        <taxon>Eukaryota</taxon>
        <taxon>Sar</taxon>
        <taxon>Stramenopiles</taxon>
        <taxon>Oomycota</taxon>
        <taxon>Peronosporomycetes</taxon>
        <taxon>Peronosporales</taxon>
        <taxon>Peronosporaceae</taxon>
        <taxon>Phytophthora</taxon>
    </lineage>
</organism>
<dbReference type="GO" id="GO:0008810">
    <property type="term" value="F:cellulase activity"/>
    <property type="evidence" value="ECO:0007669"/>
    <property type="project" value="InterPro"/>
</dbReference>
<accession>A0A8T1X0T4</accession>
<dbReference type="EMBL" id="JAGDFL010000105">
    <property type="protein sequence ID" value="KAG7397653.1"/>
    <property type="molecule type" value="Genomic_DNA"/>
</dbReference>
<proteinExistence type="predicted"/>
<gene>
    <name evidence="2" type="ORF">PHYBOEH_000412</name>
</gene>
<evidence type="ECO:0000313" key="2">
    <source>
        <dbReference type="EMBL" id="KAG7397653.1"/>
    </source>
</evidence>
<evidence type="ECO:0000256" key="1">
    <source>
        <dbReference type="SAM" id="SignalP"/>
    </source>
</evidence>
<feature type="signal peptide" evidence="1">
    <location>
        <begin position="1"/>
        <end position="21"/>
    </location>
</feature>
<dbReference type="Pfam" id="PF01670">
    <property type="entry name" value="Glyco_hydro_12"/>
    <property type="match status" value="1"/>
</dbReference>
<dbReference type="PANTHER" id="PTHR34002:SF9">
    <property type="entry name" value="XYLOGLUCAN-SPECIFIC ENDO-BETA-1,4-GLUCANASE A"/>
    <property type="match status" value="1"/>
</dbReference>
<dbReference type="InterPro" id="IPR002594">
    <property type="entry name" value="GH12"/>
</dbReference>
<keyword evidence="1" id="KW-0732">Signal</keyword>
<evidence type="ECO:0000313" key="3">
    <source>
        <dbReference type="Proteomes" id="UP000693981"/>
    </source>
</evidence>
<dbReference type="GO" id="GO:0000272">
    <property type="term" value="P:polysaccharide catabolic process"/>
    <property type="evidence" value="ECO:0007669"/>
    <property type="project" value="InterPro"/>
</dbReference>
<dbReference type="AlphaFoldDB" id="A0A8T1X0T4"/>
<comment type="caution">
    <text evidence="2">The sequence shown here is derived from an EMBL/GenBank/DDBJ whole genome shotgun (WGS) entry which is preliminary data.</text>
</comment>
<keyword evidence="3" id="KW-1185">Reference proteome</keyword>
<name>A0A8T1X0T4_9STRA</name>
<dbReference type="Proteomes" id="UP000693981">
    <property type="component" value="Unassembled WGS sequence"/>
</dbReference>
<evidence type="ECO:0008006" key="4">
    <source>
        <dbReference type="Google" id="ProtNLM"/>
    </source>
</evidence>
<feature type="chain" id="PRO_5035927206" description="Cell 12A endoglucanase" evidence="1">
    <location>
        <begin position="22"/>
        <end position="243"/>
    </location>
</feature>